<dbReference type="InParanoid" id="F6HZR5"/>
<evidence type="ECO:0000313" key="1">
    <source>
        <dbReference type="EMBL" id="CCB60181.1"/>
    </source>
</evidence>
<name>F6HZR5_VITVI</name>
<keyword evidence="2" id="KW-1185">Reference proteome</keyword>
<organism evidence="1 2">
    <name type="scientific">Vitis vinifera</name>
    <name type="common">Grape</name>
    <dbReference type="NCBI Taxonomy" id="29760"/>
    <lineage>
        <taxon>Eukaryota</taxon>
        <taxon>Viridiplantae</taxon>
        <taxon>Streptophyta</taxon>
        <taxon>Embryophyta</taxon>
        <taxon>Tracheophyta</taxon>
        <taxon>Spermatophyta</taxon>
        <taxon>Magnoliopsida</taxon>
        <taxon>eudicotyledons</taxon>
        <taxon>Gunneridae</taxon>
        <taxon>Pentapetalae</taxon>
        <taxon>rosids</taxon>
        <taxon>Vitales</taxon>
        <taxon>Vitaceae</taxon>
        <taxon>Viteae</taxon>
        <taxon>Vitis</taxon>
    </lineage>
</organism>
<proteinExistence type="predicted"/>
<protein>
    <submittedName>
        <fullName evidence="1">Uncharacterized protein</fullName>
    </submittedName>
</protein>
<dbReference type="Proteomes" id="UP000009183">
    <property type="component" value="Chromosome 7"/>
</dbReference>
<evidence type="ECO:0000313" key="2">
    <source>
        <dbReference type="Proteomes" id="UP000009183"/>
    </source>
</evidence>
<sequence length="25" mass="3008">MFFYPKMLPSWKDFEQRGAVSVETN</sequence>
<dbReference type="PaxDb" id="29760-VIT_07s0005g04430.t01"/>
<reference evidence="2" key="1">
    <citation type="journal article" date="2007" name="Nature">
        <title>The grapevine genome sequence suggests ancestral hexaploidization in major angiosperm phyla.</title>
        <authorList>
            <consortium name="The French-Italian Public Consortium for Grapevine Genome Characterization."/>
            <person name="Jaillon O."/>
            <person name="Aury J.-M."/>
            <person name="Noel B."/>
            <person name="Policriti A."/>
            <person name="Clepet C."/>
            <person name="Casagrande A."/>
            <person name="Choisne N."/>
            <person name="Aubourg S."/>
            <person name="Vitulo N."/>
            <person name="Jubin C."/>
            <person name="Vezzi A."/>
            <person name="Legeai F."/>
            <person name="Hugueney P."/>
            <person name="Dasilva C."/>
            <person name="Horner D."/>
            <person name="Mica E."/>
            <person name="Jublot D."/>
            <person name="Poulain J."/>
            <person name="Bruyere C."/>
            <person name="Billault A."/>
            <person name="Segurens B."/>
            <person name="Gouyvenoux M."/>
            <person name="Ugarte E."/>
            <person name="Cattonaro F."/>
            <person name="Anthouard V."/>
            <person name="Vico V."/>
            <person name="Del Fabbro C."/>
            <person name="Alaux M."/>
            <person name="Di Gaspero G."/>
            <person name="Dumas V."/>
            <person name="Felice N."/>
            <person name="Paillard S."/>
            <person name="Juman I."/>
            <person name="Moroldo M."/>
            <person name="Scalabrin S."/>
            <person name="Canaguier A."/>
            <person name="Le Clainche I."/>
            <person name="Malacrida G."/>
            <person name="Durand E."/>
            <person name="Pesole G."/>
            <person name="Laucou V."/>
            <person name="Chatelet P."/>
            <person name="Merdinoglu D."/>
            <person name="Delledonne M."/>
            <person name="Pezzotti M."/>
            <person name="Lecharny A."/>
            <person name="Scarpelli C."/>
            <person name="Artiguenave F."/>
            <person name="Pe M.E."/>
            <person name="Valle G."/>
            <person name="Morgante M."/>
            <person name="Caboche M."/>
            <person name="Adam-Blondon A.-F."/>
            <person name="Weissenbach J."/>
            <person name="Quetier F."/>
            <person name="Wincker P."/>
        </authorList>
    </citation>
    <scope>NUCLEOTIDE SEQUENCE [LARGE SCALE GENOMIC DNA]</scope>
    <source>
        <strain evidence="2">cv. Pinot noir / PN40024</strain>
    </source>
</reference>
<accession>F6HZR5</accession>
<dbReference type="AlphaFoldDB" id="F6HZR5"/>
<dbReference type="EMBL" id="FN596502">
    <property type="protein sequence ID" value="CCB60181.1"/>
    <property type="molecule type" value="Genomic_DNA"/>
</dbReference>
<gene>
    <name evidence="1" type="ordered locus">VIT_07s0005g04430</name>
</gene>
<dbReference type="HOGENOM" id="CLU_3419863_0_0_1"/>